<sequence length="101" mass="11706">MPLVVTRDEDAGELIIRVTGQFDFGLHRDFRDAYRDASDVKRFVVDLQETDYMDSSALGMLLLLREHAESNVAQVELRNVRGELERILRIANFHQLFPMRG</sequence>
<dbReference type="GO" id="GO:0043856">
    <property type="term" value="F:anti-sigma factor antagonist activity"/>
    <property type="evidence" value="ECO:0007669"/>
    <property type="project" value="TreeGrafter"/>
</dbReference>
<dbReference type="RefSeq" id="WP_091639996.1">
    <property type="nucleotide sequence ID" value="NZ_FOEG01000001.1"/>
</dbReference>
<keyword evidence="3" id="KW-1185">Reference proteome</keyword>
<dbReference type="EMBL" id="FOEG01000001">
    <property type="protein sequence ID" value="SEO56744.1"/>
    <property type="molecule type" value="Genomic_DNA"/>
</dbReference>
<protein>
    <submittedName>
        <fullName evidence="2">Anti-anti-sigma factor</fullName>
    </submittedName>
</protein>
<evidence type="ECO:0000313" key="2">
    <source>
        <dbReference type="EMBL" id="SEO56744.1"/>
    </source>
</evidence>
<dbReference type="Proteomes" id="UP000199657">
    <property type="component" value="Unassembled WGS sequence"/>
</dbReference>
<dbReference type="OrthoDB" id="278639at2"/>
<evidence type="ECO:0000313" key="3">
    <source>
        <dbReference type="Proteomes" id="UP000199657"/>
    </source>
</evidence>
<accession>A0A1H8QSD4</accession>
<dbReference type="PANTHER" id="PTHR33495">
    <property type="entry name" value="ANTI-SIGMA FACTOR ANTAGONIST TM_1081-RELATED-RELATED"/>
    <property type="match status" value="1"/>
</dbReference>
<dbReference type="InterPro" id="IPR002645">
    <property type="entry name" value="STAS_dom"/>
</dbReference>
<dbReference type="Gene3D" id="3.30.750.24">
    <property type="entry name" value="STAS domain"/>
    <property type="match status" value="1"/>
</dbReference>
<dbReference type="InterPro" id="IPR036513">
    <property type="entry name" value="STAS_dom_sf"/>
</dbReference>
<dbReference type="Pfam" id="PF01740">
    <property type="entry name" value="STAS"/>
    <property type="match status" value="1"/>
</dbReference>
<gene>
    <name evidence="2" type="ORF">SAMN04488052_101736</name>
</gene>
<organism evidence="2 3">
    <name type="scientific">Aquisalimonas asiatica</name>
    <dbReference type="NCBI Taxonomy" id="406100"/>
    <lineage>
        <taxon>Bacteria</taxon>
        <taxon>Pseudomonadati</taxon>
        <taxon>Pseudomonadota</taxon>
        <taxon>Gammaproteobacteria</taxon>
        <taxon>Chromatiales</taxon>
        <taxon>Ectothiorhodospiraceae</taxon>
        <taxon>Aquisalimonas</taxon>
    </lineage>
</organism>
<dbReference type="AlphaFoldDB" id="A0A1H8QSD4"/>
<name>A0A1H8QSD4_9GAMM</name>
<dbReference type="STRING" id="406100.SAMN04488052_101736"/>
<dbReference type="PROSITE" id="PS50801">
    <property type="entry name" value="STAS"/>
    <property type="match status" value="1"/>
</dbReference>
<reference evidence="2 3" key="1">
    <citation type="submission" date="2016-10" db="EMBL/GenBank/DDBJ databases">
        <authorList>
            <person name="de Groot N.N."/>
        </authorList>
    </citation>
    <scope>NUCLEOTIDE SEQUENCE [LARGE SCALE GENOMIC DNA]</scope>
    <source>
        <strain evidence="2 3">CGMCC 1.6291</strain>
    </source>
</reference>
<proteinExistence type="predicted"/>
<evidence type="ECO:0000259" key="1">
    <source>
        <dbReference type="PROSITE" id="PS50801"/>
    </source>
</evidence>
<dbReference type="PANTHER" id="PTHR33495:SF15">
    <property type="entry name" value="STAS DOMAIN-CONTAINING PROTEIN"/>
    <property type="match status" value="1"/>
</dbReference>
<feature type="domain" description="STAS" evidence="1">
    <location>
        <begin position="3"/>
        <end position="101"/>
    </location>
</feature>
<dbReference type="CDD" id="cd07043">
    <property type="entry name" value="STAS_anti-anti-sigma_factors"/>
    <property type="match status" value="1"/>
</dbReference>
<dbReference type="SUPFAM" id="SSF52091">
    <property type="entry name" value="SpoIIaa-like"/>
    <property type="match status" value="1"/>
</dbReference>